<feature type="region of interest" description="Disordered" evidence="1">
    <location>
        <begin position="112"/>
        <end position="189"/>
    </location>
</feature>
<dbReference type="AlphaFoldDB" id="A0A2V3J162"/>
<comment type="caution">
    <text evidence="2">The sequence shown here is derived from an EMBL/GenBank/DDBJ whole genome shotgun (WGS) entry which is preliminary data.</text>
</comment>
<evidence type="ECO:0000313" key="2">
    <source>
        <dbReference type="EMBL" id="PXF48152.1"/>
    </source>
</evidence>
<evidence type="ECO:0000313" key="3">
    <source>
        <dbReference type="Proteomes" id="UP000247409"/>
    </source>
</evidence>
<reference evidence="2 3" key="1">
    <citation type="journal article" date="2018" name="Mol. Biol. Evol.">
        <title>Analysis of the draft genome of the red seaweed Gracilariopsis chorda provides insights into genome size evolution in Rhodophyta.</title>
        <authorList>
            <person name="Lee J."/>
            <person name="Yang E.C."/>
            <person name="Graf L."/>
            <person name="Yang J.H."/>
            <person name="Qiu H."/>
            <person name="Zel Zion U."/>
            <person name="Chan C.X."/>
            <person name="Stephens T.G."/>
            <person name="Weber A.P.M."/>
            <person name="Boo G.H."/>
            <person name="Boo S.M."/>
            <person name="Kim K.M."/>
            <person name="Shin Y."/>
            <person name="Jung M."/>
            <person name="Lee S.J."/>
            <person name="Yim H.S."/>
            <person name="Lee J.H."/>
            <person name="Bhattacharya D."/>
            <person name="Yoon H.S."/>
        </authorList>
    </citation>
    <scope>NUCLEOTIDE SEQUENCE [LARGE SCALE GENOMIC DNA]</scope>
    <source>
        <strain evidence="2 3">SKKU-2015</strain>
        <tissue evidence="2">Whole body</tissue>
    </source>
</reference>
<feature type="compositionally biased region" description="Pro residues" evidence="1">
    <location>
        <begin position="1"/>
        <end position="14"/>
    </location>
</feature>
<sequence length="279" mass="29014">MKPMTPLPSKPDPQPLHSSLLSTHPSPQPLSAHPQTTPAPLTPARELLKREPLIPKSPQSALLAHSSTQSLLPSPSASLGMPRSLNAFCQQFLFPSHASSPMWGPSSSLPMAHTSSALPRSASPSSHVASTDVTMLPPDAPAQLSPLPSELPISPGVTSPVPPPMLPQVSASRPRRVPHRAAKPPLAGPSLTAGASALLPPLTNVAPKNPPTHIELGHLEEEHSSSLPALGSPHTELSPLPVASPIFGTSQTPTSPIQPFSPFSGNHVSSARSKIANAW</sequence>
<name>A0A2V3J162_9FLOR</name>
<organism evidence="2 3">
    <name type="scientific">Gracilariopsis chorda</name>
    <dbReference type="NCBI Taxonomy" id="448386"/>
    <lineage>
        <taxon>Eukaryota</taxon>
        <taxon>Rhodophyta</taxon>
        <taxon>Florideophyceae</taxon>
        <taxon>Rhodymeniophycidae</taxon>
        <taxon>Gracilariales</taxon>
        <taxon>Gracilariaceae</taxon>
        <taxon>Gracilariopsis</taxon>
    </lineage>
</organism>
<feature type="compositionally biased region" description="Low complexity" evidence="1">
    <location>
        <begin position="144"/>
        <end position="155"/>
    </location>
</feature>
<feature type="compositionally biased region" description="Low complexity" evidence="1">
    <location>
        <begin position="115"/>
        <end position="126"/>
    </location>
</feature>
<dbReference type="EMBL" id="NBIV01000016">
    <property type="protein sequence ID" value="PXF48152.1"/>
    <property type="molecule type" value="Genomic_DNA"/>
</dbReference>
<feature type="compositionally biased region" description="Basic residues" evidence="1">
    <location>
        <begin position="173"/>
        <end position="182"/>
    </location>
</feature>
<accession>A0A2V3J162</accession>
<dbReference type="Proteomes" id="UP000247409">
    <property type="component" value="Unassembled WGS sequence"/>
</dbReference>
<gene>
    <name evidence="2" type="ORF">BWQ96_02104</name>
</gene>
<feature type="compositionally biased region" description="Low complexity" evidence="1">
    <location>
        <begin position="15"/>
        <end position="31"/>
    </location>
</feature>
<proteinExistence type="predicted"/>
<feature type="region of interest" description="Disordered" evidence="1">
    <location>
        <begin position="1"/>
        <end position="44"/>
    </location>
</feature>
<protein>
    <submittedName>
        <fullName evidence="2">Uncharacterized protein</fullName>
    </submittedName>
</protein>
<evidence type="ECO:0000256" key="1">
    <source>
        <dbReference type="SAM" id="MobiDB-lite"/>
    </source>
</evidence>
<feature type="region of interest" description="Disordered" evidence="1">
    <location>
        <begin position="58"/>
        <end position="77"/>
    </location>
</feature>
<keyword evidence="3" id="KW-1185">Reference proteome</keyword>